<evidence type="ECO:0000256" key="2">
    <source>
        <dbReference type="ARBA" id="ARBA00023125"/>
    </source>
</evidence>
<feature type="domain" description="HTH rpiR-type" evidence="4">
    <location>
        <begin position="1"/>
        <end position="75"/>
    </location>
</feature>
<accession>A0AAE4I0Q3</accession>
<dbReference type="InterPro" id="IPR009057">
    <property type="entry name" value="Homeodomain-like_sf"/>
</dbReference>
<dbReference type="RefSeq" id="WP_115872218.1">
    <property type="nucleotide sequence ID" value="NZ_JARQAI010000009.1"/>
</dbReference>
<dbReference type="AlphaFoldDB" id="A0AAE4I0Q3"/>
<dbReference type="PANTHER" id="PTHR30514:SF21">
    <property type="entry name" value="RPIR-FAMILY TRANSCRIPTIONAL REGULATOR"/>
    <property type="match status" value="1"/>
</dbReference>
<proteinExistence type="predicted"/>
<feature type="domain" description="SIS" evidence="5">
    <location>
        <begin position="98"/>
        <end position="232"/>
    </location>
</feature>
<gene>
    <name evidence="6" type="ORF">P7H00_07740</name>
</gene>
<dbReference type="InterPro" id="IPR001347">
    <property type="entry name" value="SIS_dom"/>
</dbReference>
<evidence type="ECO:0000256" key="1">
    <source>
        <dbReference type="ARBA" id="ARBA00023015"/>
    </source>
</evidence>
<dbReference type="GO" id="GO:0097367">
    <property type="term" value="F:carbohydrate derivative binding"/>
    <property type="evidence" value="ECO:0007669"/>
    <property type="project" value="InterPro"/>
</dbReference>
<dbReference type="Pfam" id="PF01418">
    <property type="entry name" value="HTH_6"/>
    <property type="match status" value="1"/>
</dbReference>
<dbReference type="PANTHER" id="PTHR30514">
    <property type="entry name" value="GLUCOKINASE"/>
    <property type="match status" value="1"/>
</dbReference>
<organism evidence="6 7">
    <name type="scientific">Enterococcus pseudoavium</name>
    <dbReference type="NCBI Taxonomy" id="44007"/>
    <lineage>
        <taxon>Bacteria</taxon>
        <taxon>Bacillati</taxon>
        <taxon>Bacillota</taxon>
        <taxon>Bacilli</taxon>
        <taxon>Lactobacillales</taxon>
        <taxon>Enterococcaceae</taxon>
        <taxon>Enterococcus</taxon>
    </lineage>
</organism>
<dbReference type="InterPro" id="IPR036388">
    <property type="entry name" value="WH-like_DNA-bd_sf"/>
</dbReference>
<dbReference type="SUPFAM" id="SSF46689">
    <property type="entry name" value="Homeodomain-like"/>
    <property type="match status" value="1"/>
</dbReference>
<evidence type="ECO:0000256" key="3">
    <source>
        <dbReference type="ARBA" id="ARBA00023163"/>
    </source>
</evidence>
<dbReference type="GO" id="GO:0003677">
    <property type="term" value="F:DNA binding"/>
    <property type="evidence" value="ECO:0007669"/>
    <property type="project" value="UniProtKB-KW"/>
</dbReference>
<dbReference type="PROSITE" id="PS51464">
    <property type="entry name" value="SIS"/>
    <property type="match status" value="1"/>
</dbReference>
<dbReference type="PROSITE" id="PS51071">
    <property type="entry name" value="HTH_RPIR"/>
    <property type="match status" value="1"/>
</dbReference>
<dbReference type="InterPro" id="IPR000281">
    <property type="entry name" value="HTH_RpiR"/>
</dbReference>
<evidence type="ECO:0000259" key="5">
    <source>
        <dbReference type="PROSITE" id="PS51464"/>
    </source>
</evidence>
<dbReference type="Gene3D" id="3.40.50.10490">
    <property type="entry name" value="Glucose-6-phosphate isomerase like protein, domain 1"/>
    <property type="match status" value="1"/>
</dbReference>
<keyword evidence="1" id="KW-0805">Transcription regulation</keyword>
<evidence type="ECO:0000259" key="4">
    <source>
        <dbReference type="PROSITE" id="PS51071"/>
    </source>
</evidence>
<dbReference type="CDD" id="cd05013">
    <property type="entry name" value="SIS_RpiR"/>
    <property type="match status" value="1"/>
</dbReference>
<dbReference type="GO" id="GO:1901135">
    <property type="term" value="P:carbohydrate derivative metabolic process"/>
    <property type="evidence" value="ECO:0007669"/>
    <property type="project" value="InterPro"/>
</dbReference>
<dbReference type="SUPFAM" id="SSF53697">
    <property type="entry name" value="SIS domain"/>
    <property type="match status" value="1"/>
</dbReference>
<evidence type="ECO:0000313" key="7">
    <source>
        <dbReference type="Proteomes" id="UP001180842"/>
    </source>
</evidence>
<protein>
    <submittedName>
        <fullName evidence="6">MurR/RpiR family transcriptional regulator</fullName>
    </submittedName>
</protein>
<evidence type="ECO:0000313" key="6">
    <source>
        <dbReference type="EMBL" id="MDT2737016.1"/>
    </source>
</evidence>
<comment type="caution">
    <text evidence="6">The sequence shown here is derived from an EMBL/GenBank/DDBJ whole genome shotgun (WGS) entry which is preliminary data.</text>
</comment>
<dbReference type="EMBL" id="JARQAI010000009">
    <property type="protein sequence ID" value="MDT2737016.1"/>
    <property type="molecule type" value="Genomic_DNA"/>
</dbReference>
<dbReference type="InterPro" id="IPR046348">
    <property type="entry name" value="SIS_dom_sf"/>
</dbReference>
<name>A0AAE4I0Q3_9ENTE</name>
<dbReference type="Proteomes" id="UP001180842">
    <property type="component" value="Unassembled WGS sequence"/>
</dbReference>
<dbReference type="Gene3D" id="1.10.10.10">
    <property type="entry name" value="Winged helix-like DNA-binding domain superfamily/Winged helix DNA-binding domain"/>
    <property type="match status" value="1"/>
</dbReference>
<sequence length="244" mass="27651">MDLEIVTKGKQLSENDRTILTYLSSHVNELEGVSLRKIAAILYTSPATIVRLAQKLDFSGYLELFYFLKNQYKPENAFVKATVDISIPTEKIAPSIQTMKKIYQENQDKFITIYATGFSSIIAEYLYKKLLVNGIKTLFVSAADSAGIISNNADNISMLIVISKSGETQKVIEKMQFSQERNIPTILFTGNSQSRAVQFSNFIFEVADERPLDSQNIKYNSFFGQLLLLMEYIVQEFTQEAQSK</sequence>
<keyword evidence="2" id="KW-0238">DNA-binding</keyword>
<dbReference type="InterPro" id="IPR047640">
    <property type="entry name" value="RpiR-like"/>
</dbReference>
<keyword evidence="3" id="KW-0804">Transcription</keyword>
<dbReference type="Pfam" id="PF01380">
    <property type="entry name" value="SIS"/>
    <property type="match status" value="1"/>
</dbReference>
<dbReference type="InterPro" id="IPR035472">
    <property type="entry name" value="RpiR-like_SIS"/>
</dbReference>
<dbReference type="GO" id="GO:0003700">
    <property type="term" value="F:DNA-binding transcription factor activity"/>
    <property type="evidence" value="ECO:0007669"/>
    <property type="project" value="InterPro"/>
</dbReference>
<reference evidence="6" key="1">
    <citation type="submission" date="2023-03" db="EMBL/GenBank/DDBJ databases">
        <authorList>
            <person name="Shen W."/>
            <person name="Cai J."/>
        </authorList>
    </citation>
    <scope>NUCLEOTIDE SEQUENCE</scope>
    <source>
        <strain evidence="6">P69-2</strain>
    </source>
</reference>